<evidence type="ECO:0000313" key="2">
    <source>
        <dbReference type="Proteomes" id="UP000694018"/>
    </source>
</evidence>
<name>A0A8F5GTI2_SACSH</name>
<gene>
    <name evidence="1" type="ORF">J5U23_01700</name>
</gene>
<evidence type="ECO:0000313" key="1">
    <source>
        <dbReference type="EMBL" id="QXJ28831.1"/>
    </source>
</evidence>
<sequence>MDYITVLKNVRTLKLLEIYAWDDVLILLSELSNLIVEILPSISVSGGIFIFKKKYPIASRTHLLKNRRGSLRKN</sequence>
<accession>A0A8F5GTI2</accession>
<organism evidence="1 2">
    <name type="scientific">Saccharolobus shibatae (strain ATCC 51178 / DSM 5389 / JCM 8931 / NBRC 15437 / B12)</name>
    <name type="common">Sulfolobus shibatae</name>
    <dbReference type="NCBI Taxonomy" id="523848"/>
    <lineage>
        <taxon>Archaea</taxon>
        <taxon>Thermoproteota</taxon>
        <taxon>Thermoprotei</taxon>
        <taxon>Sulfolobales</taxon>
        <taxon>Sulfolobaceae</taxon>
        <taxon>Saccharolobus</taxon>
    </lineage>
</organism>
<dbReference type="KEGG" id="sshi:J5U23_01700"/>
<dbReference type="AlphaFoldDB" id="A0A8F5GTI2"/>
<dbReference type="EMBL" id="CP077717">
    <property type="protein sequence ID" value="QXJ28831.1"/>
    <property type="molecule type" value="Genomic_DNA"/>
</dbReference>
<proteinExistence type="predicted"/>
<dbReference type="Proteomes" id="UP000694018">
    <property type="component" value="Chromosome"/>
</dbReference>
<protein>
    <submittedName>
        <fullName evidence="1">Uncharacterized protein</fullName>
    </submittedName>
</protein>
<reference evidence="1" key="1">
    <citation type="journal article" date="2021" name="Environ. Microbiol.">
        <title>New insights into the diversity and evolution of the archaeal mobilome from three complete genomes of Saccharolobus shibatae.</title>
        <authorList>
            <person name="Medvedeva S."/>
            <person name="Brandt D."/>
            <person name="Cvirkaite-Krupovic V."/>
            <person name="Liu Y."/>
            <person name="Severinov K."/>
            <person name="Ishino S."/>
            <person name="Ishino Y."/>
            <person name="Prangishvili D."/>
            <person name="Kalinowski J."/>
            <person name="Krupovic M."/>
        </authorList>
    </citation>
    <scope>NUCLEOTIDE SEQUENCE</scope>
    <source>
        <strain evidence="1">B12</strain>
    </source>
</reference>